<evidence type="ECO:0000256" key="1">
    <source>
        <dbReference type="SAM" id="Phobius"/>
    </source>
</evidence>
<sequence>MTYFCYNMTMQKQLKKLGLRPLDILIILILFICGILLTIRGARHKGSKICVNANGTHYEYSASQNGIYTVEGELGPTTFEIKNGLVRITDSPCPNKTCITQGWHNPLVCLPNKIIITVESEDELDAISE</sequence>
<dbReference type="Pfam" id="PF07009">
    <property type="entry name" value="NusG_II"/>
    <property type="match status" value="1"/>
</dbReference>
<dbReference type="EMBL" id="FOFU01000006">
    <property type="protein sequence ID" value="SEQ59583.1"/>
    <property type="molecule type" value="Genomic_DNA"/>
</dbReference>
<feature type="transmembrane region" description="Helical" evidence="1">
    <location>
        <begin position="20"/>
        <end position="39"/>
    </location>
</feature>
<gene>
    <name evidence="2" type="ORF">SAMN04487977_106123</name>
</gene>
<keyword evidence="3" id="KW-1185">Reference proteome</keyword>
<keyword evidence="1" id="KW-0812">Transmembrane</keyword>
<reference evidence="2 3" key="1">
    <citation type="submission" date="2016-10" db="EMBL/GenBank/DDBJ databases">
        <authorList>
            <person name="de Groot N.N."/>
        </authorList>
    </citation>
    <scope>NUCLEOTIDE SEQUENCE [LARGE SCALE GENOMIC DNA]</scope>
    <source>
        <strain evidence="2 3">B25</strain>
    </source>
</reference>
<dbReference type="AlphaFoldDB" id="A0A1H9HBB3"/>
<evidence type="ECO:0000313" key="2">
    <source>
        <dbReference type="EMBL" id="SEQ59583.1"/>
    </source>
</evidence>
<protein>
    <submittedName>
        <fullName evidence="2">Uncharacterized protein</fullName>
    </submittedName>
</protein>
<organism evidence="2 3">
    <name type="scientific">Treponema bryantii</name>
    <dbReference type="NCBI Taxonomy" id="163"/>
    <lineage>
        <taxon>Bacteria</taxon>
        <taxon>Pseudomonadati</taxon>
        <taxon>Spirochaetota</taxon>
        <taxon>Spirochaetia</taxon>
        <taxon>Spirochaetales</taxon>
        <taxon>Treponemataceae</taxon>
        <taxon>Treponema</taxon>
    </lineage>
</organism>
<accession>A0A1H9HBB3</accession>
<dbReference type="CDD" id="cd09910">
    <property type="entry name" value="NGN-insert_like"/>
    <property type="match status" value="1"/>
</dbReference>
<dbReference type="Gene3D" id="2.60.320.10">
    <property type="entry name" value="N-utilization substance G protein NusG, insert domain"/>
    <property type="match status" value="1"/>
</dbReference>
<dbReference type="InterPro" id="IPR038690">
    <property type="entry name" value="NusG_2_sf"/>
</dbReference>
<keyword evidence="1" id="KW-0472">Membrane</keyword>
<name>A0A1H9HBB3_9SPIR</name>
<dbReference type="OrthoDB" id="47603at2"/>
<keyword evidence="1" id="KW-1133">Transmembrane helix</keyword>
<evidence type="ECO:0000313" key="3">
    <source>
        <dbReference type="Proteomes" id="UP000182360"/>
    </source>
</evidence>
<dbReference type="Proteomes" id="UP000182360">
    <property type="component" value="Unassembled WGS sequence"/>
</dbReference>
<proteinExistence type="predicted"/>